<proteinExistence type="predicted"/>
<evidence type="ECO:0000313" key="2">
    <source>
        <dbReference type="Proteomes" id="UP000614811"/>
    </source>
</evidence>
<reference evidence="1" key="1">
    <citation type="journal article" date="2014" name="Int. J. Syst. Evol. Microbiol.">
        <title>Complete genome sequence of Corynebacterium casei LMG S-19264T (=DSM 44701T), isolated from a smear-ripened cheese.</title>
        <authorList>
            <consortium name="US DOE Joint Genome Institute (JGI-PGF)"/>
            <person name="Walter F."/>
            <person name="Albersmeier A."/>
            <person name="Kalinowski J."/>
            <person name="Ruckert C."/>
        </authorList>
    </citation>
    <scope>NUCLEOTIDE SEQUENCE</scope>
    <source>
        <strain evidence="1">KCTC 12711</strain>
    </source>
</reference>
<keyword evidence="2" id="KW-1185">Reference proteome</keyword>
<dbReference type="EMBL" id="BMXA01000011">
    <property type="protein sequence ID" value="GHA22041.1"/>
    <property type="molecule type" value="Genomic_DNA"/>
</dbReference>
<protein>
    <submittedName>
        <fullName evidence="1">Uncharacterized protein</fullName>
    </submittedName>
</protein>
<comment type="caution">
    <text evidence="1">The sequence shown here is derived from an EMBL/GenBank/DDBJ whole genome shotgun (WGS) entry which is preliminary data.</text>
</comment>
<sequence length="62" mass="6852">MHLPVHSTTAKWVSMNKLSSIEPYLNKTFLAPVAFNEKVTVAHGSRMFVTSGTSIIVCLRFG</sequence>
<evidence type="ECO:0000313" key="1">
    <source>
        <dbReference type="EMBL" id="GHA22041.1"/>
    </source>
</evidence>
<accession>A0A918VRF0</accession>
<dbReference type="AlphaFoldDB" id="A0A918VRF0"/>
<name>A0A918VRF0_9GAMM</name>
<dbReference type="Proteomes" id="UP000614811">
    <property type="component" value="Unassembled WGS sequence"/>
</dbReference>
<gene>
    <name evidence="1" type="ORF">GCM10008090_34830</name>
</gene>
<organism evidence="1 2">
    <name type="scientific">Arenicella chitinivorans</name>
    <dbReference type="NCBI Taxonomy" id="1329800"/>
    <lineage>
        <taxon>Bacteria</taxon>
        <taxon>Pseudomonadati</taxon>
        <taxon>Pseudomonadota</taxon>
        <taxon>Gammaproteobacteria</taxon>
        <taxon>Arenicellales</taxon>
        <taxon>Arenicellaceae</taxon>
        <taxon>Arenicella</taxon>
    </lineage>
</organism>
<reference evidence="1" key="2">
    <citation type="submission" date="2020-09" db="EMBL/GenBank/DDBJ databases">
        <authorList>
            <person name="Sun Q."/>
            <person name="Kim S."/>
        </authorList>
    </citation>
    <scope>NUCLEOTIDE SEQUENCE</scope>
    <source>
        <strain evidence="1">KCTC 12711</strain>
    </source>
</reference>